<keyword evidence="4" id="KW-1185">Reference proteome</keyword>
<keyword evidence="2" id="KW-0812">Transmembrane</keyword>
<evidence type="ECO:0000256" key="1">
    <source>
        <dbReference type="SAM" id="MobiDB-lite"/>
    </source>
</evidence>
<evidence type="ECO:0000256" key="2">
    <source>
        <dbReference type="SAM" id="Phobius"/>
    </source>
</evidence>
<evidence type="ECO:0000313" key="4">
    <source>
        <dbReference type="Proteomes" id="UP001646141"/>
    </source>
</evidence>
<keyword evidence="2" id="KW-0472">Membrane</keyword>
<feature type="region of interest" description="Disordered" evidence="1">
    <location>
        <begin position="1"/>
        <end position="112"/>
    </location>
</feature>
<sequence>MSEDRETPGARAAETPEAAGVPGAPVEEVQASETEVLRAVQRSRDTVADETATPANEAAAEADSSENSGEGIAAPASELDDAERARREVVSEVDTQLDMSPAPTAAPAAPAVAPQYDELPSAAPAAVPFGAALPPERDGEIRVSADHPMAALYTQTPMPPELRGNRGAGVLISLLSTVVFAALYLGVIAAWISQYFPPSTFVDEGLLPWLTSLSFIIPVATFFIASVLLVLIVGRAGWWAYVLGGFLVAALVWGSATLSLGQFGTPYATPDELLPGFSIGIDSAMTLVHRFGLTVPALAAAAVAREVTVWFGAWIGARGRRMKLRNAEALAEYEAALAEVQATQP</sequence>
<keyword evidence="2" id="KW-1133">Transmembrane helix</keyword>
<organism evidence="3 4">
    <name type="scientific">Leucobacter chromiireducens subsp. chromiireducens</name>
    <dbReference type="NCBI Taxonomy" id="660067"/>
    <lineage>
        <taxon>Bacteria</taxon>
        <taxon>Bacillati</taxon>
        <taxon>Actinomycetota</taxon>
        <taxon>Actinomycetes</taxon>
        <taxon>Micrococcales</taxon>
        <taxon>Microbacteriaceae</taxon>
        <taxon>Leucobacter</taxon>
    </lineage>
</organism>
<proteinExistence type="predicted"/>
<feature type="transmembrane region" description="Helical" evidence="2">
    <location>
        <begin position="238"/>
        <end position="256"/>
    </location>
</feature>
<protein>
    <recommendedName>
        <fullName evidence="5">ABC transporter</fullName>
    </recommendedName>
</protein>
<feature type="transmembrane region" description="Helical" evidence="2">
    <location>
        <begin position="212"/>
        <end position="231"/>
    </location>
</feature>
<feature type="transmembrane region" description="Helical" evidence="2">
    <location>
        <begin position="293"/>
        <end position="315"/>
    </location>
</feature>
<reference evidence="3 4" key="1">
    <citation type="submission" date="2018-09" db="EMBL/GenBank/DDBJ databases">
        <title>Comparative genomics of Leucobacter spp.</title>
        <authorList>
            <person name="Reis A.C."/>
            <person name="Kolvenbach B.A."/>
            <person name="Corvini P.F.X."/>
            <person name="Nunes O.C."/>
        </authorList>
    </citation>
    <scope>NUCLEOTIDE SEQUENCE [LARGE SCALE GENOMIC DNA]</scope>
    <source>
        <strain evidence="3 4">L-1</strain>
    </source>
</reference>
<feature type="transmembrane region" description="Helical" evidence="2">
    <location>
        <begin position="168"/>
        <end position="192"/>
    </location>
</feature>
<dbReference type="EMBL" id="QYAD01000001">
    <property type="protein sequence ID" value="MBL3689008.1"/>
    <property type="molecule type" value="Genomic_DNA"/>
</dbReference>
<dbReference type="RefSeq" id="WP_202380993.1">
    <property type="nucleotide sequence ID" value="NZ_BAAAMA010000004.1"/>
</dbReference>
<gene>
    <name evidence="3" type="ORF">D3226_03425</name>
</gene>
<name>A0ABS1SLG0_9MICO</name>
<accession>A0ABS1SLG0</accession>
<evidence type="ECO:0000313" key="3">
    <source>
        <dbReference type="EMBL" id="MBL3689008.1"/>
    </source>
</evidence>
<evidence type="ECO:0008006" key="5">
    <source>
        <dbReference type="Google" id="ProtNLM"/>
    </source>
</evidence>
<dbReference type="Proteomes" id="UP001646141">
    <property type="component" value="Unassembled WGS sequence"/>
</dbReference>
<feature type="compositionally biased region" description="Low complexity" evidence="1">
    <location>
        <begin position="101"/>
        <end position="112"/>
    </location>
</feature>
<comment type="caution">
    <text evidence="3">The sequence shown here is derived from an EMBL/GenBank/DDBJ whole genome shotgun (WGS) entry which is preliminary data.</text>
</comment>
<feature type="compositionally biased region" description="Low complexity" evidence="1">
    <location>
        <begin position="49"/>
        <end position="71"/>
    </location>
</feature>